<evidence type="ECO:0008006" key="3">
    <source>
        <dbReference type="Google" id="ProtNLM"/>
    </source>
</evidence>
<reference evidence="1 2" key="1">
    <citation type="submission" date="2018-03" db="EMBL/GenBank/DDBJ databases">
        <title>The ancient ancestry and fast evolution of plastids.</title>
        <authorList>
            <person name="Moore K.R."/>
            <person name="Magnabosco C."/>
            <person name="Momper L."/>
            <person name="Gold D.A."/>
            <person name="Bosak T."/>
            <person name="Fournier G.P."/>
        </authorList>
    </citation>
    <scope>NUCLEOTIDE SEQUENCE [LARGE SCALE GENOMIC DNA]</scope>
    <source>
        <strain evidence="1 2">CCALA 016</strain>
    </source>
</reference>
<organism evidence="1 2">
    <name type="scientific">Aphanothece hegewaldii CCALA 016</name>
    <dbReference type="NCBI Taxonomy" id="2107694"/>
    <lineage>
        <taxon>Bacteria</taxon>
        <taxon>Bacillati</taxon>
        <taxon>Cyanobacteriota</taxon>
        <taxon>Cyanophyceae</taxon>
        <taxon>Oscillatoriophycideae</taxon>
        <taxon>Chroococcales</taxon>
        <taxon>Aphanothecaceae</taxon>
        <taxon>Aphanothece</taxon>
    </lineage>
</organism>
<protein>
    <recommendedName>
        <fullName evidence="3">Serine protease</fullName>
    </recommendedName>
</protein>
<dbReference type="AlphaFoldDB" id="A0A2T1LS15"/>
<name>A0A2T1LS15_9CHRO</name>
<dbReference type="Gene3D" id="2.40.10.10">
    <property type="entry name" value="Trypsin-like serine proteases"/>
    <property type="match status" value="2"/>
</dbReference>
<reference evidence="1 2" key="2">
    <citation type="submission" date="2018-03" db="EMBL/GenBank/DDBJ databases">
        <authorList>
            <person name="Keele B.F."/>
        </authorList>
    </citation>
    <scope>NUCLEOTIDE SEQUENCE [LARGE SCALE GENOMIC DNA]</scope>
    <source>
        <strain evidence="1 2">CCALA 016</strain>
    </source>
</reference>
<comment type="caution">
    <text evidence="1">The sequence shown here is derived from an EMBL/GenBank/DDBJ whole genome shotgun (WGS) entry which is preliminary data.</text>
</comment>
<dbReference type="Proteomes" id="UP000239001">
    <property type="component" value="Unassembled WGS sequence"/>
</dbReference>
<evidence type="ECO:0000313" key="1">
    <source>
        <dbReference type="EMBL" id="PSF31691.1"/>
    </source>
</evidence>
<dbReference type="EMBL" id="PXOH01000042">
    <property type="protein sequence ID" value="PSF31691.1"/>
    <property type="molecule type" value="Genomic_DNA"/>
</dbReference>
<dbReference type="InterPro" id="IPR043504">
    <property type="entry name" value="Peptidase_S1_PA_chymotrypsin"/>
</dbReference>
<gene>
    <name evidence="1" type="ORF">C7H19_22395</name>
</gene>
<dbReference type="RefSeq" id="WP_106459140.1">
    <property type="nucleotide sequence ID" value="NZ_PXOH01000042.1"/>
</dbReference>
<sequence>MKRLMKVISRMVFLLLLVWIPLSCQLPLSSSQKLEQLTKTITVRVFRADEANRLGGSGVLIDRSNNQYWVITNDHVVFDRKLSYKIQTFDGRTYPVQIVSPSPSPKENDLALLTFKTDTPSYSVLTLKASPKMLKEESVLAGGFPFFDDFHQAQDFHFTQGKLMMVLDEPFLGGYQIGYTNLLRNGMSGGPVVNQKGELLGINGMAQDPLLGNPYIFPDGKTVSEKAWQQVSQLSWAISVQTIRDFVQQHYLNPSL</sequence>
<proteinExistence type="predicted"/>
<dbReference type="InterPro" id="IPR009003">
    <property type="entry name" value="Peptidase_S1_PA"/>
</dbReference>
<dbReference type="PANTHER" id="PTHR43019">
    <property type="entry name" value="SERINE ENDOPROTEASE DEGS"/>
    <property type="match status" value="1"/>
</dbReference>
<keyword evidence="2" id="KW-1185">Reference proteome</keyword>
<dbReference type="PANTHER" id="PTHR43019:SF23">
    <property type="entry name" value="PROTEASE DO-LIKE 5, CHLOROPLASTIC"/>
    <property type="match status" value="1"/>
</dbReference>
<dbReference type="SUPFAM" id="SSF50494">
    <property type="entry name" value="Trypsin-like serine proteases"/>
    <property type="match status" value="1"/>
</dbReference>
<dbReference type="OrthoDB" id="581250at2"/>
<dbReference type="Pfam" id="PF13365">
    <property type="entry name" value="Trypsin_2"/>
    <property type="match status" value="1"/>
</dbReference>
<accession>A0A2T1LS15</accession>
<evidence type="ECO:0000313" key="2">
    <source>
        <dbReference type="Proteomes" id="UP000239001"/>
    </source>
</evidence>